<name>A0A9X2FJV4_9LACO</name>
<reference evidence="6 7" key="1">
    <citation type="journal article" date="2023" name="Int. J. Syst. Evol. Microbiol.">
        <title>Ligilactobacillus ubinensis sp. nov., a novel species isolated from the wild ferment of a durian fruit (Durio zibethinus).</title>
        <authorList>
            <person name="Heng Y.C."/>
            <person name="Menon N."/>
            <person name="Chen B."/>
            <person name="Loo B.Z.L."/>
            <person name="Wong G.W.J."/>
            <person name="Lim A.C.H."/>
            <person name="Silvaraju S."/>
            <person name="Kittelmann S."/>
        </authorList>
    </citation>
    <scope>NUCLEOTIDE SEQUENCE [LARGE SCALE GENOMIC DNA]</scope>
    <source>
        <strain evidence="6 7">WILCCON 0076</strain>
    </source>
</reference>
<keyword evidence="2" id="KW-0479">Metal-binding</keyword>
<evidence type="ECO:0000256" key="4">
    <source>
        <dbReference type="ARBA" id="ARBA00022842"/>
    </source>
</evidence>
<dbReference type="GO" id="GO:0016787">
    <property type="term" value="F:hydrolase activity"/>
    <property type="evidence" value="ECO:0007669"/>
    <property type="project" value="UniProtKB-KW"/>
</dbReference>
<dbReference type="Proteomes" id="UP001139006">
    <property type="component" value="Unassembled WGS sequence"/>
</dbReference>
<evidence type="ECO:0000313" key="6">
    <source>
        <dbReference type="EMBL" id="MCP0886675.1"/>
    </source>
</evidence>
<comment type="caution">
    <text evidence="6">The sequence shown here is derived from an EMBL/GenBank/DDBJ whole genome shotgun (WGS) entry which is preliminary data.</text>
</comment>
<dbReference type="GO" id="GO:0005975">
    <property type="term" value="P:carbohydrate metabolic process"/>
    <property type="evidence" value="ECO:0007669"/>
    <property type="project" value="InterPro"/>
</dbReference>
<evidence type="ECO:0000256" key="1">
    <source>
        <dbReference type="ARBA" id="ARBA00001946"/>
    </source>
</evidence>
<keyword evidence="5" id="KW-0119">Carbohydrate metabolism</keyword>
<keyword evidence="4" id="KW-0460">Magnesium</keyword>
<dbReference type="GO" id="GO:0019213">
    <property type="term" value="F:deacetylase activity"/>
    <property type="evidence" value="ECO:0007669"/>
    <property type="project" value="TreeGrafter"/>
</dbReference>
<accession>A0A9X2FJV4</accession>
<evidence type="ECO:0000256" key="3">
    <source>
        <dbReference type="ARBA" id="ARBA00022801"/>
    </source>
</evidence>
<dbReference type="AlphaFoldDB" id="A0A9X2FJV4"/>
<keyword evidence="3" id="KW-0378">Hydrolase</keyword>
<evidence type="ECO:0000256" key="5">
    <source>
        <dbReference type="ARBA" id="ARBA00023277"/>
    </source>
</evidence>
<dbReference type="GO" id="GO:0046872">
    <property type="term" value="F:metal ion binding"/>
    <property type="evidence" value="ECO:0007669"/>
    <property type="project" value="UniProtKB-KW"/>
</dbReference>
<dbReference type="SUPFAM" id="SSF88713">
    <property type="entry name" value="Glycoside hydrolase/deacetylase"/>
    <property type="match status" value="1"/>
</dbReference>
<proteinExistence type="predicted"/>
<dbReference type="InterPro" id="IPR011330">
    <property type="entry name" value="Glyco_hydro/deAcase_b/a-brl"/>
</dbReference>
<dbReference type="PANTHER" id="PTHR31609">
    <property type="entry name" value="YDJC DEACETYLASE FAMILY MEMBER"/>
    <property type="match status" value="1"/>
</dbReference>
<dbReference type="PANTHER" id="PTHR31609:SF1">
    <property type="entry name" value="CARBOHYDRATE DEACETYLASE"/>
    <property type="match status" value="1"/>
</dbReference>
<comment type="cofactor">
    <cofactor evidence="1">
        <name>Mg(2+)</name>
        <dbReference type="ChEBI" id="CHEBI:18420"/>
    </cofactor>
</comment>
<protein>
    <submittedName>
        <fullName evidence="6">ChbG/HpnK family deacetylase</fullName>
    </submittedName>
</protein>
<organism evidence="6 7">
    <name type="scientific">Ligilactobacillus ubinensis</name>
    <dbReference type="NCBI Taxonomy" id="2876789"/>
    <lineage>
        <taxon>Bacteria</taxon>
        <taxon>Bacillati</taxon>
        <taxon>Bacillota</taxon>
        <taxon>Bacilli</taxon>
        <taxon>Lactobacillales</taxon>
        <taxon>Lactobacillaceae</taxon>
        <taxon>Ligilactobacillus</taxon>
    </lineage>
</organism>
<dbReference type="CDD" id="cd10805">
    <property type="entry name" value="YdjC_like_1"/>
    <property type="match status" value="1"/>
</dbReference>
<evidence type="ECO:0000313" key="7">
    <source>
        <dbReference type="Proteomes" id="UP001139006"/>
    </source>
</evidence>
<gene>
    <name evidence="6" type="ORF">LB941_04905</name>
</gene>
<dbReference type="InterPro" id="IPR006879">
    <property type="entry name" value="YdjC-like"/>
</dbReference>
<dbReference type="RefSeq" id="WP_253359976.1">
    <property type="nucleotide sequence ID" value="NZ_JAIULA010000007.1"/>
</dbReference>
<sequence>MKKMLIRADDLGYSKAVNYGIFESIHSGIINNVGVMVNMEATSHGLNLIKKENVDLGLHTVICAGRPLTNPKDISSIVDERGFFKNSSTYRSANKDFVNLDEVMIEIEAQYQRFIQLIGRKPDYFEGHAVASQNFVKGMKMIAKKHKAPYLPFAFGTKVTFKNTTLMPVMESMEENYQPQATFFKAVSLSSESSENIPMMICHPGYLDEYILEHSSLKIPRVKEVEMLCAAETKEACQKQKIKLIRYSELT</sequence>
<dbReference type="Pfam" id="PF04794">
    <property type="entry name" value="YdjC"/>
    <property type="match status" value="1"/>
</dbReference>
<dbReference type="EMBL" id="JAIULA010000007">
    <property type="protein sequence ID" value="MCP0886675.1"/>
    <property type="molecule type" value="Genomic_DNA"/>
</dbReference>
<dbReference type="Gene3D" id="3.20.20.370">
    <property type="entry name" value="Glycoside hydrolase/deacetylase"/>
    <property type="match status" value="1"/>
</dbReference>
<evidence type="ECO:0000256" key="2">
    <source>
        <dbReference type="ARBA" id="ARBA00022723"/>
    </source>
</evidence>
<keyword evidence="7" id="KW-1185">Reference proteome</keyword>